<evidence type="ECO:0000256" key="2">
    <source>
        <dbReference type="ARBA" id="ARBA00003921"/>
    </source>
</evidence>
<comment type="cofactor">
    <cofactor evidence="1 19">
        <name>FAD</name>
        <dbReference type="ChEBI" id="CHEBI:57692"/>
    </cofactor>
</comment>
<evidence type="ECO:0000256" key="13">
    <source>
        <dbReference type="ARBA" id="ARBA00022984"/>
    </source>
</evidence>
<dbReference type="GO" id="GO:0008360">
    <property type="term" value="P:regulation of cell shape"/>
    <property type="evidence" value="ECO:0007669"/>
    <property type="project" value="UniProtKB-KW"/>
</dbReference>
<keyword evidence="14 19" id="KW-0560">Oxidoreductase</keyword>
<evidence type="ECO:0000256" key="7">
    <source>
        <dbReference type="ARBA" id="ARBA00022490"/>
    </source>
</evidence>
<dbReference type="Gene3D" id="3.30.43.10">
    <property type="entry name" value="Uridine Diphospho-n-acetylenolpyruvylglucosamine Reductase, domain 2"/>
    <property type="match status" value="1"/>
</dbReference>
<comment type="similarity">
    <text evidence="19">Belongs to the MurB family.</text>
</comment>
<keyword evidence="22" id="KW-1185">Reference proteome</keyword>
<keyword evidence="15 19" id="KW-0131">Cell cycle</keyword>
<reference evidence="21" key="1">
    <citation type="submission" date="2017-03" db="EMBL/GenBank/DDBJ databases">
        <authorList>
            <consortium name="AG Boll"/>
        </authorList>
    </citation>
    <scope>NUCLEOTIDE SEQUENCE [LARGE SCALE GENOMIC DNA]</scope>
    <source>
        <strain evidence="21">Chol</strain>
    </source>
</reference>
<dbReference type="InterPro" id="IPR036635">
    <property type="entry name" value="MurB_C_sf"/>
</dbReference>
<dbReference type="PANTHER" id="PTHR21071">
    <property type="entry name" value="UDP-N-ACETYLENOLPYRUVOYLGLUCOSAMINE REDUCTASE"/>
    <property type="match status" value="1"/>
</dbReference>
<dbReference type="InterPro" id="IPR036318">
    <property type="entry name" value="FAD-bd_PCMH-like_sf"/>
</dbReference>
<dbReference type="Gene3D" id="3.30.465.10">
    <property type="match status" value="1"/>
</dbReference>
<dbReference type="Gene3D" id="3.90.78.10">
    <property type="entry name" value="UDP-N-acetylenolpyruvoylglucosamine reductase, C-terminal domain"/>
    <property type="match status" value="1"/>
</dbReference>
<evidence type="ECO:0000256" key="14">
    <source>
        <dbReference type="ARBA" id="ARBA00023002"/>
    </source>
</evidence>
<evidence type="ECO:0000256" key="19">
    <source>
        <dbReference type="HAMAP-Rule" id="MF_00037"/>
    </source>
</evidence>
<dbReference type="GO" id="GO:0051301">
    <property type="term" value="P:cell division"/>
    <property type="evidence" value="ECO:0007669"/>
    <property type="project" value="UniProtKB-KW"/>
</dbReference>
<evidence type="ECO:0000256" key="12">
    <source>
        <dbReference type="ARBA" id="ARBA00022960"/>
    </source>
</evidence>
<dbReference type="PANTHER" id="PTHR21071:SF4">
    <property type="entry name" value="UDP-N-ACETYLENOLPYRUVOYLGLUCOSAMINE REDUCTASE"/>
    <property type="match status" value="1"/>
</dbReference>
<gene>
    <name evidence="19 21" type="primary">murB</name>
    <name evidence="21" type="ORF">SDENCHOL_10026</name>
</gene>
<comment type="function">
    <text evidence="2 19">Cell wall formation.</text>
</comment>
<protein>
    <recommendedName>
        <fullName evidence="6 19">UDP-N-acetylenolpyruvoylglucosamine reductase</fullName>
        <ecNumber evidence="5 19">1.3.1.98</ecNumber>
    </recommendedName>
    <alternativeName>
        <fullName evidence="17 19">UDP-N-acetylmuramate dehydrogenase</fullName>
    </alternativeName>
</protein>
<keyword evidence="10 19" id="KW-0274">FAD</keyword>
<dbReference type="InterPro" id="IPR006094">
    <property type="entry name" value="Oxid_FAD_bind_N"/>
</dbReference>
<dbReference type="AlphaFoldDB" id="A0A7Z7MTY1"/>
<feature type="active site" evidence="19">
    <location>
        <position position="302"/>
    </location>
</feature>
<evidence type="ECO:0000256" key="4">
    <source>
        <dbReference type="ARBA" id="ARBA00004752"/>
    </source>
</evidence>
<keyword evidence="12 19" id="KW-0133">Cell shape</keyword>
<feature type="active site" evidence="19">
    <location>
        <position position="180"/>
    </location>
</feature>
<dbReference type="GO" id="GO:0005829">
    <property type="term" value="C:cytosol"/>
    <property type="evidence" value="ECO:0007669"/>
    <property type="project" value="TreeGrafter"/>
</dbReference>
<comment type="pathway">
    <text evidence="4 19">Cell wall biogenesis; peptidoglycan biosynthesis.</text>
</comment>
<dbReference type="PROSITE" id="PS51387">
    <property type="entry name" value="FAD_PCMH"/>
    <property type="match status" value="1"/>
</dbReference>
<evidence type="ECO:0000313" key="22">
    <source>
        <dbReference type="Proteomes" id="UP000242886"/>
    </source>
</evidence>
<evidence type="ECO:0000256" key="3">
    <source>
        <dbReference type="ARBA" id="ARBA00004496"/>
    </source>
</evidence>
<dbReference type="InterPro" id="IPR016169">
    <property type="entry name" value="FAD-bd_PCMH_sub2"/>
</dbReference>
<evidence type="ECO:0000256" key="10">
    <source>
        <dbReference type="ARBA" id="ARBA00022827"/>
    </source>
</evidence>
<evidence type="ECO:0000256" key="18">
    <source>
        <dbReference type="ARBA" id="ARBA00048914"/>
    </source>
</evidence>
<dbReference type="Pfam" id="PF01565">
    <property type="entry name" value="FAD_binding_4"/>
    <property type="match status" value="1"/>
</dbReference>
<evidence type="ECO:0000256" key="5">
    <source>
        <dbReference type="ARBA" id="ARBA00012518"/>
    </source>
</evidence>
<dbReference type="Proteomes" id="UP000242886">
    <property type="component" value="Chromosome SDENCHOL"/>
</dbReference>
<dbReference type="EMBL" id="LT837803">
    <property type="protein sequence ID" value="SMB21004.1"/>
    <property type="molecule type" value="Genomic_DNA"/>
</dbReference>
<organism evidence="21 22">
    <name type="scientific">Sterolibacterium denitrificans</name>
    <dbReference type="NCBI Taxonomy" id="157592"/>
    <lineage>
        <taxon>Bacteria</taxon>
        <taxon>Pseudomonadati</taxon>
        <taxon>Pseudomonadota</taxon>
        <taxon>Betaproteobacteria</taxon>
        <taxon>Nitrosomonadales</taxon>
        <taxon>Sterolibacteriaceae</taxon>
        <taxon>Sterolibacterium</taxon>
    </lineage>
</organism>
<dbReference type="InterPro" id="IPR016167">
    <property type="entry name" value="FAD-bd_PCMH_sub1"/>
</dbReference>
<dbReference type="RefSeq" id="WP_420031032.1">
    <property type="nucleotide sequence ID" value="NZ_LT837803.1"/>
</dbReference>
<dbReference type="NCBIfam" id="TIGR00179">
    <property type="entry name" value="murB"/>
    <property type="match status" value="1"/>
</dbReference>
<keyword evidence="11 19" id="KW-0521">NADP</keyword>
<dbReference type="SUPFAM" id="SSF56194">
    <property type="entry name" value="Uridine diphospho-N-Acetylenolpyruvylglucosamine reductase, MurB, C-terminal domain"/>
    <property type="match status" value="1"/>
</dbReference>
<proteinExistence type="inferred from homology"/>
<keyword evidence="16 19" id="KW-0961">Cell wall biogenesis/degradation</keyword>
<keyword evidence="13 19" id="KW-0573">Peptidoglycan synthesis</keyword>
<sequence>MNMTARHLDPQPSARTALRGELRLDEPMARHVSWRAGGKVARAYFPADLDDLCVFLAMLREDEPLLFVGLGSNLLVRDGGFDGTVVFTHGALGVLRMQEDGLVYAEAGVASPKLARFVANQGRVGGEFLAGIPGTFGGALAMNAGCHGGETWNHVVRVLMIDRQGRRHERSPDEFAVAYRHVGLRAVCDEWFAAAWLHFPPGDGAAARARIKALLERRIATQPLQQPNAGSVFRNPPGDHAARLIQEAGLKGHAIGGARVSEMHANFVVNPENRASATEIEMLVGRIQATVKEKFGIELVPEVRIVGEKLEAAV</sequence>
<keyword evidence="7 19" id="KW-0963">Cytoplasm</keyword>
<comment type="subcellular location">
    <subcellularLocation>
        <location evidence="3 19">Cytoplasm</location>
    </subcellularLocation>
</comment>
<dbReference type="GO" id="GO:0071555">
    <property type="term" value="P:cell wall organization"/>
    <property type="evidence" value="ECO:0007669"/>
    <property type="project" value="UniProtKB-KW"/>
</dbReference>
<evidence type="ECO:0000256" key="8">
    <source>
        <dbReference type="ARBA" id="ARBA00022618"/>
    </source>
</evidence>
<feature type="domain" description="FAD-binding PCMH-type" evidence="20">
    <location>
        <begin position="36"/>
        <end position="224"/>
    </location>
</feature>
<evidence type="ECO:0000256" key="11">
    <source>
        <dbReference type="ARBA" id="ARBA00022857"/>
    </source>
</evidence>
<dbReference type="GO" id="GO:0071949">
    <property type="term" value="F:FAD binding"/>
    <property type="evidence" value="ECO:0007669"/>
    <property type="project" value="InterPro"/>
</dbReference>
<dbReference type="GO" id="GO:0009252">
    <property type="term" value="P:peptidoglycan biosynthetic process"/>
    <property type="evidence" value="ECO:0007669"/>
    <property type="project" value="UniProtKB-UniRule"/>
</dbReference>
<dbReference type="NCBIfam" id="NF010480">
    <property type="entry name" value="PRK13905.1"/>
    <property type="match status" value="1"/>
</dbReference>
<dbReference type="InterPro" id="IPR003170">
    <property type="entry name" value="MurB"/>
</dbReference>
<dbReference type="GO" id="GO:0008762">
    <property type="term" value="F:UDP-N-acetylmuramate dehydrogenase activity"/>
    <property type="evidence" value="ECO:0007669"/>
    <property type="project" value="UniProtKB-UniRule"/>
</dbReference>
<evidence type="ECO:0000256" key="9">
    <source>
        <dbReference type="ARBA" id="ARBA00022630"/>
    </source>
</evidence>
<evidence type="ECO:0000256" key="15">
    <source>
        <dbReference type="ARBA" id="ARBA00023306"/>
    </source>
</evidence>
<feature type="active site" description="Proton donor" evidence="19">
    <location>
        <position position="231"/>
    </location>
</feature>
<dbReference type="InterPro" id="IPR016166">
    <property type="entry name" value="FAD-bd_PCMH"/>
</dbReference>
<evidence type="ECO:0000256" key="16">
    <source>
        <dbReference type="ARBA" id="ARBA00023316"/>
    </source>
</evidence>
<keyword evidence="8 19" id="KW-0132">Cell division</keyword>
<dbReference type="UniPathway" id="UPA00219"/>
<dbReference type="HAMAP" id="MF_00037">
    <property type="entry name" value="MurB"/>
    <property type="match status" value="1"/>
</dbReference>
<evidence type="ECO:0000256" key="17">
    <source>
        <dbReference type="ARBA" id="ARBA00031026"/>
    </source>
</evidence>
<keyword evidence="9 19" id="KW-0285">Flavoprotein</keyword>
<dbReference type="InterPro" id="IPR011601">
    <property type="entry name" value="MurB_C"/>
</dbReference>
<evidence type="ECO:0000256" key="1">
    <source>
        <dbReference type="ARBA" id="ARBA00001974"/>
    </source>
</evidence>
<accession>A0A7Z7MTY1</accession>
<evidence type="ECO:0000256" key="6">
    <source>
        <dbReference type="ARBA" id="ARBA00015188"/>
    </source>
</evidence>
<name>A0A7Z7MTY1_9PROT</name>
<dbReference type="SUPFAM" id="SSF56176">
    <property type="entry name" value="FAD-binding/transporter-associated domain-like"/>
    <property type="match status" value="1"/>
</dbReference>
<evidence type="ECO:0000313" key="21">
    <source>
        <dbReference type="EMBL" id="SMB21004.1"/>
    </source>
</evidence>
<evidence type="ECO:0000259" key="20">
    <source>
        <dbReference type="PROSITE" id="PS51387"/>
    </source>
</evidence>
<dbReference type="EC" id="1.3.1.98" evidence="5 19"/>
<dbReference type="Pfam" id="PF02873">
    <property type="entry name" value="MurB_C"/>
    <property type="match status" value="1"/>
</dbReference>
<comment type="catalytic activity">
    <reaction evidence="18 19">
        <text>UDP-N-acetyl-alpha-D-muramate + NADP(+) = UDP-N-acetyl-3-O-(1-carboxyvinyl)-alpha-D-glucosamine + NADPH + H(+)</text>
        <dbReference type="Rhea" id="RHEA:12248"/>
        <dbReference type="ChEBI" id="CHEBI:15378"/>
        <dbReference type="ChEBI" id="CHEBI:57783"/>
        <dbReference type="ChEBI" id="CHEBI:58349"/>
        <dbReference type="ChEBI" id="CHEBI:68483"/>
        <dbReference type="ChEBI" id="CHEBI:70757"/>
        <dbReference type="EC" id="1.3.1.98"/>
    </reaction>
</comment>